<keyword evidence="7" id="KW-1185">Reference proteome</keyword>
<dbReference type="AlphaFoldDB" id="A0A8J6CDM8"/>
<protein>
    <recommendedName>
        <fullName evidence="5">Methyltransferase type 12 domain-containing protein</fullName>
    </recommendedName>
</protein>
<comment type="caution">
    <text evidence="6">The sequence shown here is derived from an EMBL/GenBank/DDBJ whole genome shotgun (WGS) entry which is preliminary data.</text>
</comment>
<dbReference type="Pfam" id="PF08242">
    <property type="entry name" value="Methyltransf_12"/>
    <property type="match status" value="1"/>
</dbReference>
<gene>
    <name evidence="6" type="ORF">KFE25_003976</name>
</gene>
<keyword evidence="2" id="KW-0489">Methyltransferase</keyword>
<evidence type="ECO:0000313" key="7">
    <source>
        <dbReference type="Proteomes" id="UP000751190"/>
    </source>
</evidence>
<keyword evidence="4" id="KW-0511">Multifunctional enzyme</keyword>
<dbReference type="EMBL" id="JAGTXO010000015">
    <property type="protein sequence ID" value="KAG8463703.1"/>
    <property type="molecule type" value="Genomic_DNA"/>
</dbReference>
<comment type="similarity">
    <text evidence="1">Belongs to the methyltransferase superfamily.</text>
</comment>
<dbReference type="InterPro" id="IPR029063">
    <property type="entry name" value="SAM-dependent_MTases_sf"/>
</dbReference>
<evidence type="ECO:0000259" key="5">
    <source>
        <dbReference type="Pfam" id="PF08242"/>
    </source>
</evidence>
<dbReference type="CDD" id="cd02440">
    <property type="entry name" value="AdoMet_MTases"/>
    <property type="match status" value="1"/>
</dbReference>
<evidence type="ECO:0000256" key="1">
    <source>
        <dbReference type="ARBA" id="ARBA00008361"/>
    </source>
</evidence>
<dbReference type="GO" id="GO:0008168">
    <property type="term" value="F:methyltransferase activity"/>
    <property type="evidence" value="ECO:0007669"/>
    <property type="project" value="UniProtKB-KW"/>
</dbReference>
<dbReference type="OrthoDB" id="411785at2759"/>
<name>A0A8J6CDM8_DIALT</name>
<dbReference type="SUPFAM" id="SSF53335">
    <property type="entry name" value="S-adenosyl-L-methionine-dependent methyltransferases"/>
    <property type="match status" value="1"/>
</dbReference>
<dbReference type="Proteomes" id="UP000751190">
    <property type="component" value="Unassembled WGS sequence"/>
</dbReference>
<keyword evidence="3" id="KW-0808">Transferase</keyword>
<reference evidence="6" key="1">
    <citation type="submission" date="2021-05" db="EMBL/GenBank/DDBJ databases">
        <title>The genome of the haptophyte Pavlova lutheri (Diacronema luteri, Pavlovales) - a model for lipid biosynthesis in eukaryotic algae.</title>
        <authorList>
            <person name="Hulatt C.J."/>
            <person name="Posewitz M.C."/>
        </authorList>
    </citation>
    <scope>NUCLEOTIDE SEQUENCE</scope>
    <source>
        <strain evidence="6">NIVA-4/92</strain>
    </source>
</reference>
<evidence type="ECO:0000256" key="3">
    <source>
        <dbReference type="ARBA" id="ARBA00022679"/>
    </source>
</evidence>
<dbReference type="InterPro" id="IPR051419">
    <property type="entry name" value="Lys/N-term_MeTrsfase_sf"/>
</dbReference>
<evidence type="ECO:0000313" key="6">
    <source>
        <dbReference type="EMBL" id="KAG8463703.1"/>
    </source>
</evidence>
<accession>A0A8J6CDM8</accession>
<organism evidence="6 7">
    <name type="scientific">Diacronema lutheri</name>
    <name type="common">Unicellular marine alga</name>
    <name type="synonym">Monochrysis lutheri</name>
    <dbReference type="NCBI Taxonomy" id="2081491"/>
    <lineage>
        <taxon>Eukaryota</taxon>
        <taxon>Haptista</taxon>
        <taxon>Haptophyta</taxon>
        <taxon>Pavlovophyceae</taxon>
        <taxon>Pavlovales</taxon>
        <taxon>Pavlovaceae</taxon>
        <taxon>Diacronema</taxon>
    </lineage>
</organism>
<sequence>MGDRPSPLQSDTFDWLLSLRAHPELREWLLPSAHGLRLDARVLVVGCGDSTLSEDLADCGCTRVVGVDIEERCIAAARARTVGRPSLSWAALDLAAAHGLPAQLGRFNLALDKGTLDAIVCAGDDVACRAVWNVRAVLEPNGVLVVVTLHRDGTVQRLVEPPALGFAVVASHALRVGRVFDGKVLVCRAGGGGGGGGVGSEAGASFAEYRAQVAAAPREDATPLLTPEREASLRLLFAMRKHSLDCAAPGAAAAGAGTALADVHALIFSEAERSEYALADFAQDVAAFEPSLASDGAAWTADDAVRFLLATQ</sequence>
<feature type="domain" description="Methyltransferase type 12" evidence="5">
    <location>
        <begin position="43"/>
        <end position="144"/>
    </location>
</feature>
<dbReference type="GO" id="GO:0032259">
    <property type="term" value="P:methylation"/>
    <property type="evidence" value="ECO:0007669"/>
    <property type="project" value="UniProtKB-KW"/>
</dbReference>
<evidence type="ECO:0000256" key="4">
    <source>
        <dbReference type="ARBA" id="ARBA00023268"/>
    </source>
</evidence>
<dbReference type="Gene3D" id="3.40.50.150">
    <property type="entry name" value="Vaccinia Virus protein VP39"/>
    <property type="match status" value="1"/>
</dbReference>
<proteinExistence type="inferred from homology"/>
<dbReference type="InterPro" id="IPR013217">
    <property type="entry name" value="Methyltransf_12"/>
</dbReference>
<evidence type="ECO:0000256" key="2">
    <source>
        <dbReference type="ARBA" id="ARBA00022603"/>
    </source>
</evidence>
<dbReference type="PANTHER" id="PTHR12176">
    <property type="entry name" value="SAM-DEPENDENT METHYLTRANSFERASE SUPERFAMILY PROTEIN"/>
    <property type="match status" value="1"/>
</dbReference>
<dbReference type="PANTHER" id="PTHR12176:SF78">
    <property type="entry name" value="EEF1A LYSINE AND N-TERMINAL METHYLTRANSFERASE"/>
    <property type="match status" value="1"/>
</dbReference>